<feature type="coiled-coil region" evidence="1">
    <location>
        <begin position="163"/>
        <end position="190"/>
    </location>
</feature>
<evidence type="ECO:0000313" key="3">
    <source>
        <dbReference type="Proteomes" id="UP000267187"/>
    </source>
</evidence>
<comment type="caution">
    <text evidence="2">The sequence shown here is derived from an EMBL/GenBank/DDBJ whole genome shotgun (WGS) entry which is preliminary data.</text>
</comment>
<dbReference type="AlphaFoldDB" id="A0A3M0A9A5"/>
<dbReference type="Pfam" id="PF18982">
    <property type="entry name" value="JetA"/>
    <property type="match status" value="1"/>
</dbReference>
<gene>
    <name evidence="2" type="ORF">DFR27_0901</name>
</gene>
<keyword evidence="3" id="KW-1185">Reference proteome</keyword>
<evidence type="ECO:0008006" key="4">
    <source>
        <dbReference type="Google" id="ProtNLM"/>
    </source>
</evidence>
<dbReference type="EMBL" id="REFJ01000002">
    <property type="protein sequence ID" value="RMA81107.1"/>
    <property type="molecule type" value="Genomic_DNA"/>
</dbReference>
<protein>
    <recommendedName>
        <fullName evidence="4">Flagellar protein FliT</fullName>
    </recommendedName>
</protein>
<accession>A0A3M0A9A5</accession>
<evidence type="ECO:0000256" key="1">
    <source>
        <dbReference type="SAM" id="Coils"/>
    </source>
</evidence>
<dbReference type="Proteomes" id="UP000267187">
    <property type="component" value="Unassembled WGS sequence"/>
</dbReference>
<keyword evidence="1" id="KW-0175">Coiled coil</keyword>
<reference evidence="2 3" key="1">
    <citation type="submission" date="2018-10" db="EMBL/GenBank/DDBJ databases">
        <title>Genomic Encyclopedia of Type Strains, Phase IV (KMG-IV): sequencing the most valuable type-strain genomes for metagenomic binning, comparative biology and taxonomic classification.</title>
        <authorList>
            <person name="Goeker M."/>
        </authorList>
    </citation>
    <scope>NUCLEOTIDE SEQUENCE [LARGE SCALE GENOMIC DNA]</scope>
    <source>
        <strain evidence="2 3">DSM 25080</strain>
    </source>
</reference>
<dbReference type="InterPro" id="IPR043773">
    <property type="entry name" value="JetA"/>
</dbReference>
<proteinExistence type="predicted"/>
<sequence>MFFSGSRAHFFRPLNGKYREVVSACLASLYRRQFTSLADYGQSLSRQQVIDTFADTIARSGAQFEDETELLASDPRKLGLWVFNQLRENAWLDERADAVSMTASYGLSVVGRNFAQAFVADNPLQVRTHHRNTRNTRNALKAFVVGHDVHDLLDACEYSERIIADFSDIIVELEQRRNQLVDQVKNEAEADVAADSFFDFLERRFEPDLAVRLSADSVERYRDEILQLLKRFRDAKKATRLQVERDLRALKLEGFSDHEIWYEQLLRMIEQRLRNACDVMLPAVRDALTSFTQRADAIIRQLTSLSSGSVQSSSDTLAQLGRVPAAQRDTILSNIANQMGTVEIGFVDPSQVKLLKRRTTDALVQAAEAKLEVSDEGQRLIRISALLDKAFAMSHQEFVEELHQLVGPDSISTENWKIAKPLDFMMLANIVAAGAASGAGDSSFEVLATGESEQDEFFESRDKFTIRRRVS</sequence>
<name>A0A3M0A9A5_9GAMM</name>
<dbReference type="OrthoDB" id="8881537at2"/>
<organism evidence="2 3">
    <name type="scientific">Umboniibacter marinipuniceus</name>
    <dbReference type="NCBI Taxonomy" id="569599"/>
    <lineage>
        <taxon>Bacteria</taxon>
        <taxon>Pseudomonadati</taxon>
        <taxon>Pseudomonadota</taxon>
        <taxon>Gammaproteobacteria</taxon>
        <taxon>Cellvibrionales</taxon>
        <taxon>Cellvibrionaceae</taxon>
        <taxon>Umboniibacter</taxon>
    </lineage>
</organism>
<dbReference type="RefSeq" id="WP_121876269.1">
    <property type="nucleotide sequence ID" value="NZ_REFJ01000002.1"/>
</dbReference>
<evidence type="ECO:0000313" key="2">
    <source>
        <dbReference type="EMBL" id="RMA81107.1"/>
    </source>
</evidence>